<dbReference type="GO" id="GO:0046496">
    <property type="term" value="P:nicotinamide nucleotide metabolic process"/>
    <property type="evidence" value="ECO:0007669"/>
    <property type="project" value="UniProtKB-UniRule"/>
</dbReference>
<dbReference type="InterPro" id="IPR017953">
    <property type="entry name" value="Carbohydrate_kinase_pred_CS"/>
</dbReference>
<evidence type="ECO:0000256" key="13">
    <source>
        <dbReference type="ARBA" id="ARBA00023268"/>
    </source>
</evidence>
<evidence type="ECO:0000313" key="23">
    <source>
        <dbReference type="Proteomes" id="UP000483379"/>
    </source>
</evidence>
<dbReference type="Gene3D" id="3.40.50.10260">
    <property type="entry name" value="YjeF N-terminal domain"/>
    <property type="match status" value="1"/>
</dbReference>
<proteinExistence type="inferred from homology"/>
<dbReference type="Pfam" id="PF01256">
    <property type="entry name" value="Carb_kinase"/>
    <property type="match status" value="1"/>
</dbReference>
<keyword evidence="7 17" id="KW-0067">ATP-binding</keyword>
<comment type="catalytic activity">
    <reaction evidence="15 17 19">
        <text>(6S)-NADHX + ADP = AMP + phosphate + NADH + H(+)</text>
        <dbReference type="Rhea" id="RHEA:32223"/>
        <dbReference type="ChEBI" id="CHEBI:15378"/>
        <dbReference type="ChEBI" id="CHEBI:43474"/>
        <dbReference type="ChEBI" id="CHEBI:57945"/>
        <dbReference type="ChEBI" id="CHEBI:64074"/>
        <dbReference type="ChEBI" id="CHEBI:456215"/>
        <dbReference type="ChEBI" id="CHEBI:456216"/>
        <dbReference type="EC" id="4.2.1.136"/>
    </reaction>
</comment>
<dbReference type="PANTHER" id="PTHR12592:SF0">
    <property type="entry name" value="ATP-DEPENDENT (S)-NAD(P)H-HYDRATE DEHYDRATASE"/>
    <property type="match status" value="1"/>
</dbReference>
<comment type="function">
    <text evidence="18">Catalyzes the epimerization of the S- and R-forms of NAD(P)HX, a damaged form of NAD(P)H that is a result of enzymatic or heat-dependent hydration. This is a prerequisite for the S-specific NAD(P)H-hydrate dehydratase to allow the repair of both epimers of NAD(P)HX.</text>
</comment>
<evidence type="ECO:0000256" key="19">
    <source>
        <dbReference type="PIRNR" id="PIRNR017184"/>
    </source>
</evidence>
<evidence type="ECO:0000256" key="14">
    <source>
        <dbReference type="ARBA" id="ARBA00025153"/>
    </source>
</evidence>
<comment type="similarity">
    <text evidence="18">Belongs to the NnrE/AIBP family.</text>
</comment>
<evidence type="ECO:0000256" key="1">
    <source>
        <dbReference type="ARBA" id="ARBA00000013"/>
    </source>
</evidence>
<evidence type="ECO:0000256" key="18">
    <source>
        <dbReference type="HAMAP-Rule" id="MF_01966"/>
    </source>
</evidence>
<dbReference type="InterPro" id="IPR030677">
    <property type="entry name" value="Nnr"/>
</dbReference>
<dbReference type="PROSITE" id="PS01049">
    <property type="entry name" value="YJEF_C_1"/>
    <property type="match status" value="1"/>
</dbReference>
<evidence type="ECO:0000256" key="2">
    <source>
        <dbReference type="ARBA" id="ARBA00000909"/>
    </source>
</evidence>
<keyword evidence="23" id="KW-1185">Reference proteome</keyword>
<evidence type="ECO:0000256" key="5">
    <source>
        <dbReference type="ARBA" id="ARBA00022723"/>
    </source>
</evidence>
<feature type="domain" description="YjeF N-terminal" evidence="21">
    <location>
        <begin position="21"/>
        <end position="222"/>
    </location>
</feature>
<keyword evidence="6 17" id="KW-0547">Nucleotide-binding</keyword>
<name>A0A6M0JXT7_9GAMM</name>
<dbReference type="Pfam" id="PF03853">
    <property type="entry name" value="YjeF_N"/>
    <property type="match status" value="1"/>
</dbReference>
<reference evidence="22 23" key="1">
    <citation type="submission" date="2020-02" db="EMBL/GenBank/DDBJ databases">
        <title>Genome sequences of Thiorhodococcus mannitoliphagus and Thiorhodococcus minor, purple sulfur photosynthetic bacteria in the gammaproteobacterial family, Chromatiaceae.</title>
        <authorList>
            <person name="Aviles F.A."/>
            <person name="Meyer T.E."/>
            <person name="Kyndt J.A."/>
        </authorList>
    </citation>
    <scope>NUCLEOTIDE SEQUENCE [LARGE SCALE GENOMIC DNA]</scope>
    <source>
        <strain evidence="22 23">DSM 11518</strain>
    </source>
</reference>
<dbReference type="Gene3D" id="3.40.1190.20">
    <property type="match status" value="1"/>
</dbReference>
<protein>
    <recommendedName>
        <fullName evidence="19">Bifunctional NAD(P)H-hydrate repair enzyme</fullName>
    </recommendedName>
    <alternativeName>
        <fullName evidence="19">Nicotinamide nucleotide repair protein</fullName>
    </alternativeName>
    <domain>
        <recommendedName>
            <fullName evidence="19">ADP-dependent (S)-NAD(P)H-hydrate dehydratase</fullName>
            <ecNumber evidence="19">4.2.1.136</ecNumber>
        </recommendedName>
        <alternativeName>
            <fullName evidence="19">ADP-dependent NAD(P)HX dehydratase</fullName>
        </alternativeName>
    </domain>
    <domain>
        <recommendedName>
            <fullName evidence="19">NAD(P)H-hydrate epimerase</fullName>
            <ecNumber evidence="19">5.1.99.6</ecNumber>
        </recommendedName>
    </domain>
</protein>
<comment type="caution">
    <text evidence="18">Lacks conserved residue(s) required for the propagation of feature annotation.</text>
</comment>
<dbReference type="SUPFAM" id="SSF53613">
    <property type="entry name" value="Ribokinase-like"/>
    <property type="match status" value="1"/>
</dbReference>
<comment type="similarity">
    <text evidence="4 19">In the C-terminal section; belongs to the NnrD/CARKD family.</text>
</comment>
<evidence type="ECO:0000256" key="17">
    <source>
        <dbReference type="HAMAP-Rule" id="MF_01965"/>
    </source>
</evidence>
<comment type="subunit">
    <text evidence="17">Homotetramer.</text>
</comment>
<feature type="binding site" evidence="18">
    <location>
        <position position="165"/>
    </location>
    <ligand>
        <name>(6S)-NADPHX</name>
        <dbReference type="ChEBI" id="CHEBI:64076"/>
    </ligand>
</feature>
<comment type="catalytic activity">
    <reaction evidence="16 17 19">
        <text>(6S)-NADPHX + ADP = AMP + phosphate + NADPH + H(+)</text>
        <dbReference type="Rhea" id="RHEA:32235"/>
        <dbReference type="ChEBI" id="CHEBI:15378"/>
        <dbReference type="ChEBI" id="CHEBI:43474"/>
        <dbReference type="ChEBI" id="CHEBI:57783"/>
        <dbReference type="ChEBI" id="CHEBI:64076"/>
        <dbReference type="ChEBI" id="CHEBI:456215"/>
        <dbReference type="ChEBI" id="CHEBI:456216"/>
        <dbReference type="EC" id="4.2.1.136"/>
    </reaction>
</comment>
<dbReference type="PROSITE" id="PS51385">
    <property type="entry name" value="YJEF_N"/>
    <property type="match status" value="1"/>
</dbReference>
<evidence type="ECO:0000256" key="8">
    <source>
        <dbReference type="ARBA" id="ARBA00022857"/>
    </source>
</evidence>
<dbReference type="InterPro" id="IPR036652">
    <property type="entry name" value="YjeF_N_dom_sf"/>
</dbReference>
<evidence type="ECO:0000256" key="4">
    <source>
        <dbReference type="ARBA" id="ARBA00009524"/>
    </source>
</evidence>
<dbReference type="GO" id="GO:0005524">
    <property type="term" value="F:ATP binding"/>
    <property type="evidence" value="ECO:0007669"/>
    <property type="project" value="UniProtKB-UniRule"/>
</dbReference>
<feature type="binding site" evidence="17">
    <location>
        <begin position="411"/>
        <end position="415"/>
    </location>
    <ligand>
        <name>AMP</name>
        <dbReference type="ChEBI" id="CHEBI:456215"/>
    </ligand>
</feature>
<evidence type="ECO:0000256" key="16">
    <source>
        <dbReference type="ARBA" id="ARBA00049209"/>
    </source>
</evidence>
<evidence type="ECO:0000313" key="22">
    <source>
        <dbReference type="EMBL" id="NEV60925.1"/>
    </source>
</evidence>
<evidence type="ECO:0000259" key="20">
    <source>
        <dbReference type="PROSITE" id="PS51383"/>
    </source>
</evidence>
<dbReference type="InterPro" id="IPR029056">
    <property type="entry name" value="Ribokinase-like"/>
</dbReference>
<gene>
    <name evidence="17" type="primary">nnrD</name>
    <name evidence="18" type="synonym">nnrE</name>
    <name evidence="22" type="ORF">G3446_03265</name>
</gene>
<comment type="function">
    <text evidence="14 19">Bifunctional enzyme that catalyzes the epimerization of the S- and R-forms of NAD(P)HX and the dehydration of the S-form of NAD(P)HX at the expense of ADP, which is converted to AMP. This allows the repair of both epimers of NAD(P)HX, a damaged form of NAD(P)H that is a result of enzymatic or heat-dependent hydration.</text>
</comment>
<feature type="binding site" evidence="17">
    <location>
        <position position="441"/>
    </location>
    <ligand>
        <name>AMP</name>
        <dbReference type="ChEBI" id="CHEBI:456215"/>
    </ligand>
</feature>
<comment type="function">
    <text evidence="17">Catalyzes the dehydration of the S-form of NAD(P)HX at the expense of ADP, which is converted to AMP. Together with NAD(P)HX epimerase, which catalyzes the epimerization of the S- and R-forms, the enzyme allows the repair of both epimers of NAD(P)HX, a damaged form of NAD(P)H that is a result of enzymatic or heat-dependent hydration.</text>
</comment>
<dbReference type="PIRSF" id="PIRSF017184">
    <property type="entry name" value="Nnr"/>
    <property type="match status" value="1"/>
</dbReference>
<feature type="domain" description="YjeF C-terminal" evidence="20">
    <location>
        <begin position="232"/>
        <end position="500"/>
    </location>
</feature>
<comment type="catalytic activity">
    <reaction evidence="2 18 19">
        <text>(6R)-NADPHX = (6S)-NADPHX</text>
        <dbReference type="Rhea" id="RHEA:32227"/>
        <dbReference type="ChEBI" id="CHEBI:64076"/>
        <dbReference type="ChEBI" id="CHEBI:64077"/>
        <dbReference type="EC" id="5.1.99.6"/>
    </reaction>
</comment>
<sequence length="503" mass="52641">MTRAMPETDRLPHALYRAEQVRNLDRTAIEECDMPGIELMNRAGSVAFRALRDRWPAARRLTVLAGIGNNGGDGYVIARLARAAGLSVRVLQLGDAERLRGDAALSCLAYRNAGGVVESYAALPRNTDVYVDAIFGTGLERAVEGQWAEAVKALNLQRAPVLAVDMPSGLHSDTGRVLGAAVKAGATVSFIGLKQGLFLGAGPEHRGELSFSALEIPATVYSREILSLRRVDWPQQVELLAPRSRLAHKGDCGHVLLIGGAPGMSGAVRLAGEAALRAGAGLVTIATHPQHASWLNLTRPELMVAGVDCAEALDPLIERADVVAVGPGLGRDAWGRQLWMRAQALGLPLIVDADALTLLAEQPLNRADWILTPHPGEAARLLQVGAQEVEQDRLQALRLLQERYGGVTVLKGSGTLICDGSQRPPAVCSDGNPGMATAGSGDVLTGVVAALRAQGLDADAAATAGVCLHAAAGDQAARCGERGLIASDIIAAMRPLANGIEAA</sequence>
<feature type="binding site" evidence="17">
    <location>
        <position position="267"/>
    </location>
    <ligand>
        <name>(6S)-NADPHX</name>
        <dbReference type="ChEBI" id="CHEBI:64076"/>
    </ligand>
</feature>
<dbReference type="NCBIfam" id="TIGR00196">
    <property type="entry name" value="yjeF_cterm"/>
    <property type="match status" value="1"/>
</dbReference>
<keyword evidence="11 18" id="KW-0413">Isomerase</keyword>
<evidence type="ECO:0000256" key="10">
    <source>
        <dbReference type="ARBA" id="ARBA00023027"/>
    </source>
</evidence>
<keyword evidence="8 17" id="KW-0521">NADP</keyword>
<dbReference type="GO" id="GO:0052856">
    <property type="term" value="F:NAD(P)HX epimerase activity"/>
    <property type="evidence" value="ECO:0007669"/>
    <property type="project" value="UniProtKB-UniRule"/>
</dbReference>
<evidence type="ECO:0000256" key="9">
    <source>
        <dbReference type="ARBA" id="ARBA00022958"/>
    </source>
</evidence>
<dbReference type="Proteomes" id="UP000483379">
    <property type="component" value="Unassembled WGS sequence"/>
</dbReference>
<dbReference type="PANTHER" id="PTHR12592">
    <property type="entry name" value="ATP-DEPENDENT (S)-NAD(P)H-HYDRATE DEHYDRATASE FAMILY MEMBER"/>
    <property type="match status" value="1"/>
</dbReference>
<feature type="binding site" evidence="18">
    <location>
        <position position="70"/>
    </location>
    <ligand>
        <name>K(+)</name>
        <dbReference type="ChEBI" id="CHEBI:29103"/>
    </ligand>
</feature>
<comment type="cofactor">
    <cofactor evidence="18 19">
        <name>K(+)</name>
        <dbReference type="ChEBI" id="CHEBI:29103"/>
    </cofactor>
    <text evidence="18 19">Binds 1 potassium ion per subunit.</text>
</comment>
<keyword evidence="9 18" id="KW-0630">Potassium</keyword>
<organism evidence="22 23">
    <name type="scientific">Thiorhodococcus minor</name>
    <dbReference type="NCBI Taxonomy" id="57489"/>
    <lineage>
        <taxon>Bacteria</taxon>
        <taxon>Pseudomonadati</taxon>
        <taxon>Pseudomonadota</taxon>
        <taxon>Gammaproteobacteria</taxon>
        <taxon>Chromatiales</taxon>
        <taxon>Chromatiaceae</taxon>
        <taxon>Thiorhodococcus</taxon>
    </lineage>
</organism>
<feature type="binding site" evidence="17">
    <location>
        <position position="442"/>
    </location>
    <ligand>
        <name>(6S)-NADPHX</name>
        <dbReference type="ChEBI" id="CHEBI:64076"/>
    </ligand>
</feature>
<keyword evidence="5 18" id="KW-0479">Metal-binding</keyword>
<feature type="binding site" evidence="18">
    <location>
        <position position="168"/>
    </location>
    <ligand>
        <name>K(+)</name>
        <dbReference type="ChEBI" id="CHEBI:29103"/>
    </ligand>
</feature>
<comment type="cofactor">
    <cofactor evidence="17">
        <name>Mg(2+)</name>
        <dbReference type="ChEBI" id="CHEBI:18420"/>
    </cofactor>
</comment>
<feature type="binding site" evidence="18">
    <location>
        <begin position="69"/>
        <end position="73"/>
    </location>
    <ligand>
        <name>(6S)-NADPHX</name>
        <dbReference type="ChEBI" id="CHEBI:64076"/>
    </ligand>
</feature>
<feature type="binding site" evidence="17">
    <location>
        <position position="328"/>
    </location>
    <ligand>
        <name>(6S)-NADPHX</name>
        <dbReference type="ChEBI" id="CHEBI:64076"/>
    </ligand>
</feature>
<evidence type="ECO:0000256" key="11">
    <source>
        <dbReference type="ARBA" id="ARBA00023235"/>
    </source>
</evidence>
<evidence type="ECO:0000256" key="3">
    <source>
        <dbReference type="ARBA" id="ARBA00006001"/>
    </source>
</evidence>
<dbReference type="GO" id="GO:0110051">
    <property type="term" value="P:metabolite repair"/>
    <property type="evidence" value="ECO:0007669"/>
    <property type="project" value="TreeGrafter"/>
</dbReference>
<accession>A0A6M0JXT7</accession>
<evidence type="ECO:0000259" key="21">
    <source>
        <dbReference type="PROSITE" id="PS51385"/>
    </source>
</evidence>
<dbReference type="EC" id="4.2.1.136" evidence="19"/>
<comment type="caution">
    <text evidence="22">The sequence shown here is derived from an EMBL/GenBank/DDBJ whole genome shotgun (WGS) entry which is preliminary data.</text>
</comment>
<evidence type="ECO:0000256" key="7">
    <source>
        <dbReference type="ARBA" id="ARBA00022840"/>
    </source>
</evidence>
<evidence type="ECO:0000256" key="15">
    <source>
        <dbReference type="ARBA" id="ARBA00048238"/>
    </source>
</evidence>
<keyword evidence="10 17" id="KW-0520">NAD</keyword>
<feature type="binding site" evidence="17">
    <location>
        <position position="374"/>
    </location>
    <ligand>
        <name>(6S)-NADPHX</name>
        <dbReference type="ChEBI" id="CHEBI:64076"/>
    </ligand>
</feature>
<dbReference type="EC" id="5.1.99.6" evidence="19"/>
<dbReference type="NCBIfam" id="TIGR00197">
    <property type="entry name" value="yjeF_nterm"/>
    <property type="match status" value="1"/>
</dbReference>
<dbReference type="GO" id="GO:0052855">
    <property type="term" value="F:ADP-dependent NAD(P)H-hydrate dehydratase activity"/>
    <property type="evidence" value="ECO:0007669"/>
    <property type="project" value="UniProtKB-UniRule"/>
</dbReference>
<evidence type="ECO:0000256" key="12">
    <source>
        <dbReference type="ARBA" id="ARBA00023239"/>
    </source>
</evidence>
<dbReference type="HAMAP" id="MF_01965">
    <property type="entry name" value="NADHX_dehydratase"/>
    <property type="match status" value="1"/>
</dbReference>
<evidence type="ECO:0000256" key="6">
    <source>
        <dbReference type="ARBA" id="ARBA00022741"/>
    </source>
</evidence>
<dbReference type="PROSITE" id="PS01050">
    <property type="entry name" value="YJEF_C_2"/>
    <property type="match status" value="1"/>
</dbReference>
<comment type="similarity">
    <text evidence="3 19">In the N-terminal section; belongs to the NnrE/AIBP family.</text>
</comment>
<feature type="binding site" evidence="18">
    <location>
        <position position="132"/>
    </location>
    <ligand>
        <name>K(+)</name>
        <dbReference type="ChEBI" id="CHEBI:29103"/>
    </ligand>
</feature>
<feature type="binding site" evidence="18">
    <location>
        <begin position="136"/>
        <end position="142"/>
    </location>
    <ligand>
        <name>(6S)-NADPHX</name>
        <dbReference type="ChEBI" id="CHEBI:64076"/>
    </ligand>
</feature>
<dbReference type="HAMAP" id="MF_01966">
    <property type="entry name" value="NADHX_epimerase"/>
    <property type="match status" value="1"/>
</dbReference>
<dbReference type="SUPFAM" id="SSF64153">
    <property type="entry name" value="YjeF N-terminal domain-like"/>
    <property type="match status" value="1"/>
</dbReference>
<dbReference type="InterPro" id="IPR000631">
    <property type="entry name" value="CARKD"/>
</dbReference>
<comment type="catalytic activity">
    <reaction evidence="1 18 19">
        <text>(6R)-NADHX = (6S)-NADHX</text>
        <dbReference type="Rhea" id="RHEA:32215"/>
        <dbReference type="ChEBI" id="CHEBI:64074"/>
        <dbReference type="ChEBI" id="CHEBI:64075"/>
        <dbReference type="EC" id="5.1.99.6"/>
    </reaction>
</comment>
<dbReference type="GO" id="GO:0046872">
    <property type="term" value="F:metal ion binding"/>
    <property type="evidence" value="ECO:0007669"/>
    <property type="project" value="UniProtKB-UniRule"/>
</dbReference>
<dbReference type="PROSITE" id="PS51383">
    <property type="entry name" value="YJEF_C_3"/>
    <property type="match status" value="1"/>
</dbReference>
<dbReference type="InterPro" id="IPR004443">
    <property type="entry name" value="YjeF_N_dom"/>
</dbReference>
<comment type="similarity">
    <text evidence="17">Belongs to the NnrD/CARKD family.</text>
</comment>
<keyword evidence="12 17" id="KW-0456">Lyase</keyword>
<dbReference type="AlphaFoldDB" id="A0A6M0JXT7"/>
<keyword evidence="13" id="KW-0511">Multifunctional enzyme</keyword>
<dbReference type="CDD" id="cd01171">
    <property type="entry name" value="YXKO-related"/>
    <property type="match status" value="1"/>
</dbReference>
<dbReference type="EMBL" id="JAAIJQ010000006">
    <property type="protein sequence ID" value="NEV60925.1"/>
    <property type="molecule type" value="Genomic_DNA"/>
</dbReference>